<gene>
    <name evidence="4" type="ORF">ABUE30_08865</name>
</gene>
<feature type="domain" description="HTH deoR-type" evidence="3">
    <location>
        <begin position="8"/>
        <end position="63"/>
    </location>
</feature>
<evidence type="ECO:0000313" key="4">
    <source>
        <dbReference type="EMBL" id="MFM2485172.1"/>
    </source>
</evidence>
<evidence type="ECO:0000313" key="5">
    <source>
        <dbReference type="Proteomes" id="UP001629953"/>
    </source>
</evidence>
<dbReference type="Proteomes" id="UP001629953">
    <property type="component" value="Unassembled WGS sequence"/>
</dbReference>
<comment type="caution">
    <text evidence="4">The sequence shown here is derived from an EMBL/GenBank/DDBJ whole genome shotgun (WGS) entry which is preliminary data.</text>
</comment>
<dbReference type="Gene3D" id="1.10.10.10">
    <property type="entry name" value="Winged helix-like DNA-binding domain superfamily/Winged helix DNA-binding domain"/>
    <property type="match status" value="1"/>
</dbReference>
<keyword evidence="1" id="KW-0805">Transcription regulation</keyword>
<dbReference type="Pfam" id="PF08279">
    <property type="entry name" value="HTH_11"/>
    <property type="match status" value="1"/>
</dbReference>
<dbReference type="PANTHER" id="PTHR34580:SF1">
    <property type="entry name" value="PROTEIN PAFC"/>
    <property type="match status" value="1"/>
</dbReference>
<dbReference type="InterPro" id="IPR036390">
    <property type="entry name" value="WH_DNA-bd_sf"/>
</dbReference>
<accession>A0ABW9G6S4</accession>
<dbReference type="InterPro" id="IPR036388">
    <property type="entry name" value="WH-like_DNA-bd_sf"/>
</dbReference>
<protein>
    <submittedName>
        <fullName evidence="4">YafY family protein</fullName>
    </submittedName>
</protein>
<dbReference type="InterPro" id="IPR001034">
    <property type="entry name" value="DeoR_HTH"/>
</dbReference>
<reference evidence="4 5" key="1">
    <citation type="journal article" date="2013" name="Int. J. Syst. Evol. Microbiol.">
        <title>Celerinatantimonas yamalensis sp. nov., a cold-adapted diazotrophic bacterium from a cold permafrost brine.</title>
        <authorList>
            <person name="Shcherbakova V."/>
            <person name="Chuvilskaya N."/>
            <person name="Rivkina E."/>
            <person name="Demidov N."/>
            <person name="Uchaeva V."/>
            <person name="Suetin S."/>
            <person name="Suzina N."/>
            <person name="Gilichinsky D."/>
        </authorList>
    </citation>
    <scope>NUCLEOTIDE SEQUENCE [LARGE SCALE GENOMIC DNA]</scope>
    <source>
        <strain evidence="4 5">C7</strain>
    </source>
</reference>
<keyword evidence="2" id="KW-0804">Transcription</keyword>
<dbReference type="PROSITE" id="PS52050">
    <property type="entry name" value="WYL"/>
    <property type="match status" value="1"/>
</dbReference>
<dbReference type="InterPro" id="IPR051534">
    <property type="entry name" value="CBASS_pafABC_assoc_protein"/>
</dbReference>
<proteinExistence type="predicted"/>
<keyword evidence="5" id="KW-1185">Reference proteome</keyword>
<dbReference type="PROSITE" id="PS51000">
    <property type="entry name" value="HTH_DEOR_2"/>
    <property type="match status" value="1"/>
</dbReference>
<dbReference type="Pfam" id="PF13280">
    <property type="entry name" value="WYL"/>
    <property type="match status" value="1"/>
</dbReference>
<evidence type="ECO:0000256" key="1">
    <source>
        <dbReference type="ARBA" id="ARBA00023015"/>
    </source>
</evidence>
<sequence>MNGNNIARLSRLTAIITLLQTKRILTATNLAEKFNVSIRTIYRDIKSLEQSGIPLFTEEGKGYSLVEGYTVPPVMFTEHEANALITVEQLMLKSQDSSLSREFVSAINKVKAVLQCSAKNRAELLSKRIAMSPMIRTSNPSESLMVIQSALISFHVLEIVYRSQSGDEETMRQVEPFALYYSHEENWLLIAYCRLRKDFRMFRLDRILTIKLLQLSFAPHDLNLTSYLASKEKNFTTPDIPLS</sequence>
<dbReference type="InterPro" id="IPR013196">
    <property type="entry name" value="HTH_11"/>
</dbReference>
<dbReference type="RefSeq" id="WP_408623386.1">
    <property type="nucleotide sequence ID" value="NZ_JBEQCT010000003.1"/>
</dbReference>
<dbReference type="PANTHER" id="PTHR34580">
    <property type="match status" value="1"/>
</dbReference>
<dbReference type="SUPFAM" id="SSF46785">
    <property type="entry name" value="Winged helix' DNA-binding domain"/>
    <property type="match status" value="1"/>
</dbReference>
<organism evidence="4 5">
    <name type="scientific">Celerinatantimonas yamalensis</name>
    <dbReference type="NCBI Taxonomy" id="559956"/>
    <lineage>
        <taxon>Bacteria</taxon>
        <taxon>Pseudomonadati</taxon>
        <taxon>Pseudomonadota</taxon>
        <taxon>Gammaproteobacteria</taxon>
        <taxon>Celerinatantimonadaceae</taxon>
        <taxon>Celerinatantimonas</taxon>
    </lineage>
</organism>
<dbReference type="EMBL" id="JBEQCT010000003">
    <property type="protein sequence ID" value="MFM2485172.1"/>
    <property type="molecule type" value="Genomic_DNA"/>
</dbReference>
<dbReference type="InterPro" id="IPR026881">
    <property type="entry name" value="WYL_dom"/>
</dbReference>
<name>A0ABW9G6S4_9GAMM</name>
<evidence type="ECO:0000256" key="2">
    <source>
        <dbReference type="ARBA" id="ARBA00023163"/>
    </source>
</evidence>
<evidence type="ECO:0000259" key="3">
    <source>
        <dbReference type="PROSITE" id="PS51000"/>
    </source>
</evidence>